<feature type="domain" description="CUT" evidence="8">
    <location>
        <begin position="489"/>
        <end position="576"/>
    </location>
</feature>
<name>A0A0K0FZ27_STRVS</name>
<evidence type="ECO:0000313" key="9">
    <source>
        <dbReference type="Proteomes" id="UP000035680"/>
    </source>
</evidence>
<keyword evidence="9" id="KW-1185">Reference proteome</keyword>
<dbReference type="GO" id="GO:0005634">
    <property type="term" value="C:nucleus"/>
    <property type="evidence" value="ECO:0007669"/>
    <property type="project" value="UniProtKB-SubCell"/>
</dbReference>
<dbReference type="Pfam" id="PF02376">
    <property type="entry name" value="CUT"/>
    <property type="match status" value="1"/>
</dbReference>
<dbReference type="Proteomes" id="UP000035680">
    <property type="component" value="Unassembled WGS sequence"/>
</dbReference>
<dbReference type="SUPFAM" id="SSF47413">
    <property type="entry name" value="lambda repressor-like DNA-binding domains"/>
    <property type="match status" value="1"/>
</dbReference>
<keyword evidence="6" id="KW-0539">Nucleus</keyword>
<keyword evidence="2" id="KW-0805">Transcription regulation</keyword>
<evidence type="ECO:0000256" key="7">
    <source>
        <dbReference type="SAM" id="MobiDB-lite"/>
    </source>
</evidence>
<dbReference type="STRING" id="75913.A0A0K0FZ27"/>
<evidence type="ECO:0000256" key="3">
    <source>
        <dbReference type="ARBA" id="ARBA00023125"/>
    </source>
</evidence>
<feature type="region of interest" description="Disordered" evidence="7">
    <location>
        <begin position="382"/>
        <end position="407"/>
    </location>
</feature>
<keyword evidence="5" id="KW-0804">Transcription</keyword>
<evidence type="ECO:0000256" key="2">
    <source>
        <dbReference type="ARBA" id="ARBA00023015"/>
    </source>
</evidence>
<evidence type="ECO:0000256" key="4">
    <source>
        <dbReference type="ARBA" id="ARBA00023155"/>
    </source>
</evidence>
<dbReference type="WBParaSite" id="SVE_1770400.1">
    <property type="protein sequence ID" value="SVE_1770400.1"/>
    <property type="gene ID" value="SVE_1770400"/>
</dbReference>
<feature type="region of interest" description="Disordered" evidence="7">
    <location>
        <begin position="176"/>
        <end position="208"/>
    </location>
</feature>
<evidence type="ECO:0000256" key="1">
    <source>
        <dbReference type="ARBA" id="ARBA00004123"/>
    </source>
</evidence>
<protein>
    <submittedName>
        <fullName evidence="10">CUT domain-containing protein</fullName>
    </submittedName>
</protein>
<dbReference type="InterPro" id="IPR010982">
    <property type="entry name" value="Lambda_DNA-bd_dom_sf"/>
</dbReference>
<organism evidence="9 10">
    <name type="scientific">Strongyloides venezuelensis</name>
    <name type="common">Threadworm</name>
    <dbReference type="NCBI Taxonomy" id="75913"/>
    <lineage>
        <taxon>Eukaryota</taxon>
        <taxon>Metazoa</taxon>
        <taxon>Ecdysozoa</taxon>
        <taxon>Nematoda</taxon>
        <taxon>Chromadorea</taxon>
        <taxon>Rhabditida</taxon>
        <taxon>Tylenchina</taxon>
        <taxon>Panagrolaimomorpha</taxon>
        <taxon>Strongyloidoidea</taxon>
        <taxon>Strongyloididae</taxon>
        <taxon>Strongyloides</taxon>
    </lineage>
</organism>
<feature type="compositionally biased region" description="Basic and acidic residues" evidence="7">
    <location>
        <begin position="388"/>
        <end position="407"/>
    </location>
</feature>
<evidence type="ECO:0000256" key="5">
    <source>
        <dbReference type="ARBA" id="ARBA00023163"/>
    </source>
</evidence>
<dbReference type="GO" id="GO:0003677">
    <property type="term" value="F:DNA binding"/>
    <property type="evidence" value="ECO:0007669"/>
    <property type="project" value="UniProtKB-KW"/>
</dbReference>
<proteinExistence type="predicted"/>
<dbReference type="Gene3D" id="1.10.260.40">
    <property type="entry name" value="lambda repressor-like DNA-binding domains"/>
    <property type="match status" value="1"/>
</dbReference>
<evidence type="ECO:0000256" key="6">
    <source>
        <dbReference type="ARBA" id="ARBA00023242"/>
    </source>
</evidence>
<keyword evidence="4" id="KW-0371">Homeobox</keyword>
<sequence length="593" mass="68534">MSVVKSLKIRFKNNTGDEYETVENTHEIPITSENITIVNKDSLEGHSPNNNISTIQFIGDLSVVEGSRTNNLQINDSDNCDGENTFTTNNVNECSFFESQVLEKETDKVFLSDGVKEMGNLNGISSGENCMSKGFVSQSEVIHITNERSISPSSIATVDRESLESVEHFNEIKFPTTSENCSSTSRSLSDFSTKSHNNLTSDEREGLEKTYNPDERDEYRRHIETKMSQLWILVDDFGKANTQYVDKKFFDFEDFFKNEEKYKSLSYEELNNCVTDAYKQLEDISSHISIKTEMSKNYKADMIVQATYLKDQLCKLEKFTDQQELDNEERRNRVEKKLEAFYKKSADDFKESKVNITLDEFMKVFNSYHKFRVEKALQGETSSSVVNNKDKKINKENNKENEKRVNERNENINTPEDIRNQNIEFIRQITGRYSYTAAPPSKTKKDKSSIQKIQNKTQNIGQLQCVERKCDYTLENCPELIRDISRLDYSENGFKGRLNIDTLCQEMRNYLLTHTISRYHFSQKVLGMSGGALNELLNKPRVFDELTEKGITSFLKIRVYLDIVKSKGPYEGKKLSQENVDLITKLNKYYQGK</sequence>
<dbReference type="InterPro" id="IPR003350">
    <property type="entry name" value="CUT_dom"/>
</dbReference>
<evidence type="ECO:0000313" key="10">
    <source>
        <dbReference type="WBParaSite" id="SVE_1770400.1"/>
    </source>
</evidence>
<accession>A0A0K0FZ27</accession>
<evidence type="ECO:0000259" key="8">
    <source>
        <dbReference type="PROSITE" id="PS51042"/>
    </source>
</evidence>
<dbReference type="PROSITE" id="PS51042">
    <property type="entry name" value="CUT"/>
    <property type="match status" value="1"/>
</dbReference>
<comment type="subcellular location">
    <subcellularLocation>
        <location evidence="1">Nucleus</location>
    </subcellularLocation>
</comment>
<feature type="compositionally biased region" description="Low complexity" evidence="7">
    <location>
        <begin position="182"/>
        <end position="195"/>
    </location>
</feature>
<reference evidence="9" key="1">
    <citation type="submission" date="2014-07" db="EMBL/GenBank/DDBJ databases">
        <authorList>
            <person name="Martin A.A"/>
            <person name="De Silva N."/>
        </authorList>
    </citation>
    <scope>NUCLEOTIDE SEQUENCE</scope>
</reference>
<reference evidence="10" key="2">
    <citation type="submission" date="2015-08" db="UniProtKB">
        <authorList>
            <consortium name="WormBaseParasite"/>
        </authorList>
    </citation>
    <scope>IDENTIFICATION</scope>
</reference>
<keyword evidence="3" id="KW-0238">DNA-binding</keyword>
<dbReference type="AlphaFoldDB" id="A0A0K0FZ27"/>